<evidence type="ECO:0000313" key="3">
    <source>
        <dbReference type="Proteomes" id="UP000010433"/>
    </source>
</evidence>
<dbReference type="InterPro" id="IPR041657">
    <property type="entry name" value="HTH_17"/>
</dbReference>
<evidence type="ECO:0000313" key="2">
    <source>
        <dbReference type="EMBL" id="EKY02580.1"/>
    </source>
</evidence>
<dbReference type="InterPro" id="IPR009061">
    <property type="entry name" value="DNA-bd_dom_put_sf"/>
</dbReference>
<organism evidence="2 3">
    <name type="scientific">Hoylesella saccharolytica F0055</name>
    <dbReference type="NCBI Taxonomy" id="1127699"/>
    <lineage>
        <taxon>Bacteria</taxon>
        <taxon>Pseudomonadati</taxon>
        <taxon>Bacteroidota</taxon>
        <taxon>Bacteroidia</taxon>
        <taxon>Bacteroidales</taxon>
        <taxon>Prevotellaceae</taxon>
        <taxon>Hoylesella</taxon>
    </lineage>
</organism>
<dbReference type="HOGENOM" id="CLU_133781_1_2_10"/>
<dbReference type="STRING" id="1127699.HMPREF9151_00758"/>
<dbReference type="AlphaFoldDB" id="L1NH28"/>
<sequence length="104" mass="12547">MESTAYHHLISRLEEIAACVHDSTQRQKEEPVKEEWLTYAEVLPMLHISKRHLQRLRDREVLPFARVGNRCLYRRSDIERLVEQRMSDRLPFLHLRATDRKRKG</sequence>
<dbReference type="PANTHER" id="PTHR34585:SF22">
    <property type="entry name" value="HELIX-TURN-HELIX DOMAIN-CONTAINING PROTEIN"/>
    <property type="match status" value="1"/>
</dbReference>
<comment type="caution">
    <text evidence="2">The sequence shown here is derived from an EMBL/GenBank/DDBJ whole genome shotgun (WGS) entry which is preliminary data.</text>
</comment>
<reference evidence="2 3" key="1">
    <citation type="submission" date="2012-05" db="EMBL/GenBank/DDBJ databases">
        <authorList>
            <person name="Weinstock G."/>
            <person name="Sodergren E."/>
            <person name="Lobos E.A."/>
            <person name="Fulton L."/>
            <person name="Fulton R."/>
            <person name="Courtney L."/>
            <person name="Fronick C."/>
            <person name="O'Laughlin M."/>
            <person name="Godfrey J."/>
            <person name="Wilson R.M."/>
            <person name="Miner T."/>
            <person name="Farmer C."/>
            <person name="Delehaunty K."/>
            <person name="Cordes M."/>
            <person name="Minx P."/>
            <person name="Tomlinson C."/>
            <person name="Chen J."/>
            <person name="Wollam A."/>
            <person name="Pepin K.H."/>
            <person name="Bhonagiri V."/>
            <person name="Zhang X."/>
            <person name="Suruliraj S."/>
            <person name="Warren W."/>
            <person name="Mitreva M."/>
            <person name="Mardis E.R."/>
            <person name="Wilson R.K."/>
        </authorList>
    </citation>
    <scope>NUCLEOTIDE SEQUENCE [LARGE SCALE GENOMIC DNA]</scope>
    <source>
        <strain evidence="2 3">F0055</strain>
    </source>
</reference>
<gene>
    <name evidence="2" type="ORF">HMPREF9151_00758</name>
</gene>
<dbReference type="Pfam" id="PF12728">
    <property type="entry name" value="HTH_17"/>
    <property type="match status" value="1"/>
</dbReference>
<keyword evidence="3" id="KW-1185">Reference proteome</keyword>
<dbReference type="EMBL" id="AMEP01000048">
    <property type="protein sequence ID" value="EKY02580.1"/>
    <property type="molecule type" value="Genomic_DNA"/>
</dbReference>
<evidence type="ECO:0000259" key="1">
    <source>
        <dbReference type="Pfam" id="PF12728"/>
    </source>
</evidence>
<accession>L1NH28</accession>
<dbReference type="PATRIC" id="fig|1127699.3.peg.703"/>
<proteinExistence type="predicted"/>
<name>L1NH28_9BACT</name>
<dbReference type="SUPFAM" id="SSF46955">
    <property type="entry name" value="Putative DNA-binding domain"/>
    <property type="match status" value="1"/>
</dbReference>
<protein>
    <submittedName>
        <fullName evidence="2">DNA binding domain, excisionase family</fullName>
    </submittedName>
</protein>
<dbReference type="PANTHER" id="PTHR34585">
    <property type="match status" value="1"/>
</dbReference>
<dbReference type="Proteomes" id="UP000010433">
    <property type="component" value="Unassembled WGS sequence"/>
</dbReference>
<feature type="domain" description="Helix-turn-helix" evidence="1">
    <location>
        <begin position="36"/>
        <end position="85"/>
    </location>
</feature>